<feature type="domain" description="HTH cro/C1-type" evidence="6">
    <location>
        <begin position="3"/>
        <end position="50"/>
    </location>
</feature>
<evidence type="ECO:0000313" key="7">
    <source>
        <dbReference type="EMBL" id="AST56533.1"/>
    </source>
</evidence>
<sequence length="325" mass="36877">MATIRDVAEKAGVTVTTVSRVLNNRGYISEKTRKKVYEAMKELNYQPNELARSLYRRKSYLIGLLIPSVSHPFFAELTSYIEYYAYQNNYKILLCNSLQDVEKEKDYINMLKRHQVDGIIIGSHTLETEQYLNVNLPIVAIDRYFSEKIPYVASDNYNGGVLATNLLIQKGCRKIAHISGPLILNTPANNRRKAFMDVVKEHNIENVVVETKLNVFDTDEYKKLIIKLFTDHPDIDGVFASSDLIAATIINAAREIGKEVPKDLKIVGYDDISIAKTIVPPLTTIRQPIEEMAKKTIEIILDQIDGEEVSIENVLPITLVERESV</sequence>
<evidence type="ECO:0000259" key="5">
    <source>
        <dbReference type="PROSITE" id="PS50932"/>
    </source>
</evidence>
<protein>
    <submittedName>
        <fullName evidence="7">Transcriptional regulator, LacI family</fullName>
    </submittedName>
</protein>
<dbReference type="PROSITE" id="PS00356">
    <property type="entry name" value="HTH_LACI_1"/>
    <property type="match status" value="1"/>
</dbReference>
<evidence type="ECO:0000256" key="2">
    <source>
        <dbReference type="ARBA" id="ARBA00023015"/>
    </source>
</evidence>
<proteinExistence type="predicted"/>
<dbReference type="InterPro" id="IPR010982">
    <property type="entry name" value="Lambda_DNA-bd_dom_sf"/>
</dbReference>
<dbReference type="Pfam" id="PF13377">
    <property type="entry name" value="Peripla_BP_3"/>
    <property type="match status" value="1"/>
</dbReference>
<dbReference type="GO" id="GO:0003700">
    <property type="term" value="F:DNA-binding transcription factor activity"/>
    <property type="evidence" value="ECO:0007669"/>
    <property type="project" value="TreeGrafter"/>
</dbReference>
<dbReference type="InterPro" id="IPR028082">
    <property type="entry name" value="Peripla_BP_I"/>
</dbReference>
<keyword evidence="4" id="KW-0804">Transcription</keyword>
<dbReference type="AlphaFoldDB" id="A0A223HVJ8"/>
<evidence type="ECO:0000256" key="1">
    <source>
        <dbReference type="ARBA" id="ARBA00022491"/>
    </source>
</evidence>
<dbReference type="CDD" id="cd01392">
    <property type="entry name" value="HTH_LacI"/>
    <property type="match status" value="1"/>
</dbReference>
<dbReference type="Pfam" id="PF00356">
    <property type="entry name" value="LacI"/>
    <property type="match status" value="1"/>
</dbReference>
<feature type="domain" description="HTH lacI-type" evidence="5">
    <location>
        <begin position="2"/>
        <end position="56"/>
    </location>
</feature>
<dbReference type="SMART" id="SM00354">
    <property type="entry name" value="HTH_LACI"/>
    <property type="match status" value="1"/>
</dbReference>
<dbReference type="SUPFAM" id="SSF53822">
    <property type="entry name" value="Periplasmic binding protein-like I"/>
    <property type="match status" value="1"/>
</dbReference>
<organism evidence="7 8">
    <name type="scientific">Thermoanaerobacterium thermosaccharolyticum</name>
    <name type="common">Clostridium thermosaccharolyticum</name>
    <dbReference type="NCBI Taxonomy" id="1517"/>
    <lineage>
        <taxon>Bacteria</taxon>
        <taxon>Bacillati</taxon>
        <taxon>Bacillota</taxon>
        <taxon>Clostridia</taxon>
        <taxon>Thermoanaerobacterales</taxon>
        <taxon>Thermoanaerobacteraceae</taxon>
        <taxon>Thermoanaerobacterium</taxon>
    </lineage>
</organism>
<dbReference type="PROSITE" id="PS50932">
    <property type="entry name" value="HTH_LACI_2"/>
    <property type="match status" value="1"/>
</dbReference>
<dbReference type="InterPro" id="IPR000843">
    <property type="entry name" value="HTH_LacI"/>
</dbReference>
<evidence type="ECO:0000256" key="3">
    <source>
        <dbReference type="ARBA" id="ARBA00023125"/>
    </source>
</evidence>
<gene>
    <name evidence="7" type="ORF">Thert_00314</name>
</gene>
<dbReference type="EMBL" id="CP016893">
    <property type="protein sequence ID" value="AST56533.1"/>
    <property type="molecule type" value="Genomic_DNA"/>
</dbReference>
<dbReference type="PRINTS" id="PR00036">
    <property type="entry name" value="HTHLACI"/>
</dbReference>
<dbReference type="Proteomes" id="UP000214975">
    <property type="component" value="Chromosome"/>
</dbReference>
<keyword evidence="1" id="KW-0678">Repressor</keyword>
<dbReference type="RefSeq" id="WP_094396764.1">
    <property type="nucleotide sequence ID" value="NZ_CP016893.1"/>
</dbReference>
<keyword evidence="2" id="KW-0805">Transcription regulation</keyword>
<accession>A0A223HVJ8</accession>
<dbReference type="PANTHER" id="PTHR30146">
    <property type="entry name" value="LACI-RELATED TRANSCRIPTIONAL REPRESSOR"/>
    <property type="match status" value="1"/>
</dbReference>
<dbReference type="PANTHER" id="PTHR30146:SF95">
    <property type="entry name" value="RIBOSE OPERON REPRESSOR"/>
    <property type="match status" value="1"/>
</dbReference>
<evidence type="ECO:0000259" key="6">
    <source>
        <dbReference type="PROSITE" id="PS50943"/>
    </source>
</evidence>
<evidence type="ECO:0000313" key="8">
    <source>
        <dbReference type="Proteomes" id="UP000214975"/>
    </source>
</evidence>
<dbReference type="PROSITE" id="PS50943">
    <property type="entry name" value="HTH_CROC1"/>
    <property type="match status" value="1"/>
</dbReference>
<keyword evidence="3" id="KW-0238">DNA-binding</keyword>
<dbReference type="GO" id="GO:0000976">
    <property type="term" value="F:transcription cis-regulatory region binding"/>
    <property type="evidence" value="ECO:0007669"/>
    <property type="project" value="TreeGrafter"/>
</dbReference>
<dbReference type="Gene3D" id="1.10.260.40">
    <property type="entry name" value="lambda repressor-like DNA-binding domains"/>
    <property type="match status" value="1"/>
</dbReference>
<name>A0A223HVJ8_THETR</name>
<dbReference type="CDD" id="cd06291">
    <property type="entry name" value="PBP1_Qymf-like"/>
    <property type="match status" value="1"/>
</dbReference>
<dbReference type="InterPro" id="IPR001387">
    <property type="entry name" value="Cro/C1-type_HTH"/>
</dbReference>
<dbReference type="FunFam" id="1.10.260.40:FF:000002">
    <property type="entry name" value="HTH-type transcriptional repressor PurR"/>
    <property type="match status" value="1"/>
</dbReference>
<dbReference type="SUPFAM" id="SSF47413">
    <property type="entry name" value="lambda repressor-like DNA-binding domains"/>
    <property type="match status" value="1"/>
</dbReference>
<reference evidence="7 8" key="1">
    <citation type="submission" date="2016-08" db="EMBL/GenBank/DDBJ databases">
        <title>A novel genetic cassette of butanologenic Thermoanaerobacterium thermosaccharolyticum that directly convert cellulose to butanol.</title>
        <authorList>
            <person name="Li T."/>
            <person name="He J."/>
        </authorList>
    </citation>
    <scope>NUCLEOTIDE SEQUENCE [LARGE SCALE GENOMIC DNA]</scope>
    <source>
        <strain evidence="7 8">TG57</strain>
    </source>
</reference>
<evidence type="ECO:0000256" key="4">
    <source>
        <dbReference type="ARBA" id="ARBA00023163"/>
    </source>
</evidence>
<dbReference type="InterPro" id="IPR046335">
    <property type="entry name" value="LacI/GalR-like_sensor"/>
</dbReference>
<dbReference type="Gene3D" id="3.40.50.2300">
    <property type="match status" value="2"/>
</dbReference>